<organism evidence="3 4">
    <name type="scientific">Collybia nuda</name>
    <dbReference type="NCBI Taxonomy" id="64659"/>
    <lineage>
        <taxon>Eukaryota</taxon>
        <taxon>Fungi</taxon>
        <taxon>Dikarya</taxon>
        <taxon>Basidiomycota</taxon>
        <taxon>Agaricomycotina</taxon>
        <taxon>Agaricomycetes</taxon>
        <taxon>Agaricomycetidae</taxon>
        <taxon>Agaricales</taxon>
        <taxon>Tricholomatineae</taxon>
        <taxon>Clitocybaceae</taxon>
        <taxon>Collybia</taxon>
    </lineage>
</organism>
<keyword evidence="4" id="KW-1185">Reference proteome</keyword>
<dbReference type="GO" id="GO:0071108">
    <property type="term" value="P:protein K48-linked deubiquitination"/>
    <property type="evidence" value="ECO:0007669"/>
    <property type="project" value="TreeGrafter"/>
</dbReference>
<feature type="compositionally biased region" description="Low complexity" evidence="1">
    <location>
        <begin position="289"/>
        <end position="301"/>
    </location>
</feature>
<dbReference type="EMBL" id="MU150359">
    <property type="protein sequence ID" value="KAF9457780.1"/>
    <property type="molecule type" value="Genomic_DNA"/>
</dbReference>
<name>A0A9P6CD51_9AGAR</name>
<accession>A0A9P6CD51</accession>
<proteinExistence type="predicted"/>
<dbReference type="GO" id="GO:0005829">
    <property type="term" value="C:cytosol"/>
    <property type="evidence" value="ECO:0007669"/>
    <property type="project" value="TreeGrafter"/>
</dbReference>
<dbReference type="GO" id="GO:1990380">
    <property type="term" value="F:K48-linked deubiquitinase activity"/>
    <property type="evidence" value="ECO:0007669"/>
    <property type="project" value="InterPro"/>
</dbReference>
<dbReference type="OrthoDB" id="10261212at2759"/>
<feature type="compositionally biased region" description="Basic and acidic residues" evidence="1">
    <location>
        <begin position="502"/>
        <end position="521"/>
    </location>
</feature>
<evidence type="ECO:0000259" key="2">
    <source>
        <dbReference type="Pfam" id="PF04424"/>
    </source>
</evidence>
<evidence type="ECO:0000313" key="4">
    <source>
        <dbReference type="Proteomes" id="UP000807353"/>
    </source>
</evidence>
<evidence type="ECO:0000313" key="3">
    <source>
        <dbReference type="EMBL" id="KAF9457780.1"/>
    </source>
</evidence>
<dbReference type="GO" id="GO:0071944">
    <property type="term" value="C:cell periphery"/>
    <property type="evidence" value="ECO:0007669"/>
    <property type="project" value="TreeGrafter"/>
</dbReference>
<dbReference type="PANTHER" id="PTHR18063">
    <property type="entry name" value="NF-E2 INDUCIBLE PROTEIN"/>
    <property type="match status" value="1"/>
</dbReference>
<protein>
    <recommendedName>
        <fullName evidence="2">MINDY deubiquitinase domain-containing protein</fullName>
    </recommendedName>
</protein>
<dbReference type="GO" id="GO:0004843">
    <property type="term" value="F:cysteine-type deubiquitinase activity"/>
    <property type="evidence" value="ECO:0007669"/>
    <property type="project" value="InterPro"/>
</dbReference>
<feature type="domain" description="MINDY deubiquitinase" evidence="2">
    <location>
        <begin position="21"/>
        <end position="255"/>
    </location>
</feature>
<reference evidence="3" key="1">
    <citation type="submission" date="2020-11" db="EMBL/GenBank/DDBJ databases">
        <authorList>
            <consortium name="DOE Joint Genome Institute"/>
            <person name="Ahrendt S."/>
            <person name="Riley R."/>
            <person name="Andreopoulos W."/>
            <person name="Labutti K."/>
            <person name="Pangilinan J."/>
            <person name="Ruiz-Duenas F.J."/>
            <person name="Barrasa J.M."/>
            <person name="Sanchez-Garcia M."/>
            <person name="Camarero S."/>
            <person name="Miyauchi S."/>
            <person name="Serrano A."/>
            <person name="Linde D."/>
            <person name="Babiker R."/>
            <person name="Drula E."/>
            <person name="Ayuso-Fernandez I."/>
            <person name="Pacheco R."/>
            <person name="Padilla G."/>
            <person name="Ferreira P."/>
            <person name="Barriuso J."/>
            <person name="Kellner H."/>
            <person name="Castanera R."/>
            <person name="Alfaro M."/>
            <person name="Ramirez L."/>
            <person name="Pisabarro A.G."/>
            <person name="Kuo A."/>
            <person name="Tritt A."/>
            <person name="Lipzen A."/>
            <person name="He G."/>
            <person name="Yan M."/>
            <person name="Ng V."/>
            <person name="Cullen D."/>
            <person name="Martin F."/>
            <person name="Rosso M.-N."/>
            <person name="Henrissat B."/>
            <person name="Hibbett D."/>
            <person name="Martinez A.T."/>
            <person name="Grigoriev I.V."/>
        </authorList>
    </citation>
    <scope>NUCLEOTIDE SEQUENCE</scope>
    <source>
        <strain evidence="3">CBS 247.69</strain>
    </source>
</reference>
<gene>
    <name evidence="3" type="ORF">BDZ94DRAFT_1292294</name>
</gene>
<dbReference type="InterPro" id="IPR033979">
    <property type="entry name" value="MINDY_domain"/>
</dbReference>
<sequence length="535" mass="58338">MTTTPRNLEEVPTIQSSQAEVWYLKPIAYRGKHLQIITQNFNGPCSFIAICNILILRENIQILPPTRTTVSYEHLSQLVAEYLLVHSPDVDISDALSIMPHTQKGLDLNPLFTSPTAFHPATDTAGAELKLFAQAGIHLVHGWLVDPGSDEAFALEREGIKDYDSAVAFIAEADFLGGGIVVGGESERGLNGNGNREWTDEEKRKIKNALTIRHFLESSQSQLTYHGLFHLASELPSGSLVALFRNSHLGVLLKGGQEKPHPQEEPAHARFERVPSTSSNGAGVDYHGATRSSAQASSSTSEPQHDTASSSQNNIPSNTTIPTGQTHPSSLGVPSHTQDTEASLVSDISALSLDAKTSLGSTQDPFIITQTVQAGSTPVLHEHNPSPTTGVPQDTALYTLVTDQVFLQEPSVVWERIEDVDGAAGEFVDGEFLKSSPAGGDWAGRTAEEAAQAFQDAEDAASRAARGIVAGVGDPSDLELAQRLQAEEDHYARRAEERYLQEQERRRFEQDRSQKILEQRRTATRKKEKKDCIIM</sequence>
<dbReference type="PANTHER" id="PTHR18063:SF6">
    <property type="entry name" value="UBIQUITIN CARBOXYL-TERMINAL HYDROLASE"/>
    <property type="match status" value="1"/>
</dbReference>
<dbReference type="Pfam" id="PF04424">
    <property type="entry name" value="MINDY_DUB"/>
    <property type="match status" value="2"/>
</dbReference>
<feature type="compositionally biased region" description="Polar residues" evidence="1">
    <location>
        <begin position="306"/>
        <end position="329"/>
    </location>
</feature>
<dbReference type="Proteomes" id="UP000807353">
    <property type="component" value="Unassembled WGS sequence"/>
</dbReference>
<dbReference type="AlphaFoldDB" id="A0A9P6CD51"/>
<dbReference type="GO" id="GO:0016807">
    <property type="term" value="F:cysteine-type carboxypeptidase activity"/>
    <property type="evidence" value="ECO:0007669"/>
    <property type="project" value="TreeGrafter"/>
</dbReference>
<dbReference type="InterPro" id="IPR007518">
    <property type="entry name" value="MINDY"/>
</dbReference>
<feature type="compositionally biased region" description="Basic and acidic residues" evidence="1">
    <location>
        <begin position="256"/>
        <end position="273"/>
    </location>
</feature>
<feature type="region of interest" description="Disordered" evidence="1">
    <location>
        <begin position="254"/>
        <end position="340"/>
    </location>
</feature>
<feature type="region of interest" description="Disordered" evidence="1">
    <location>
        <begin position="502"/>
        <end position="535"/>
    </location>
</feature>
<comment type="caution">
    <text evidence="3">The sequence shown here is derived from an EMBL/GenBank/DDBJ whole genome shotgun (WGS) entry which is preliminary data.</text>
</comment>
<feature type="domain" description="MINDY deubiquitinase" evidence="2">
    <location>
        <begin position="368"/>
        <end position="432"/>
    </location>
</feature>
<evidence type="ECO:0000256" key="1">
    <source>
        <dbReference type="SAM" id="MobiDB-lite"/>
    </source>
</evidence>